<evidence type="ECO:0000256" key="5">
    <source>
        <dbReference type="SAM" id="SignalP"/>
    </source>
</evidence>
<evidence type="ECO:0000256" key="3">
    <source>
        <dbReference type="ARBA" id="ARBA00023004"/>
    </source>
</evidence>
<feature type="domain" description="Cytochrome c" evidence="6">
    <location>
        <begin position="20"/>
        <end position="97"/>
    </location>
</feature>
<evidence type="ECO:0000313" key="8">
    <source>
        <dbReference type="Proteomes" id="UP000283993"/>
    </source>
</evidence>
<keyword evidence="8" id="KW-1185">Reference proteome</keyword>
<dbReference type="RefSeq" id="WP_123631686.1">
    <property type="nucleotide sequence ID" value="NZ_AYKH01000034.1"/>
</dbReference>
<proteinExistence type="predicted"/>
<dbReference type="GO" id="GO:0020037">
    <property type="term" value="F:heme binding"/>
    <property type="evidence" value="ECO:0007669"/>
    <property type="project" value="InterPro"/>
</dbReference>
<dbReference type="EMBL" id="AYKH01000034">
    <property type="protein sequence ID" value="ROO25319.1"/>
    <property type="molecule type" value="Genomic_DNA"/>
</dbReference>
<protein>
    <submittedName>
        <fullName evidence="7">Cytochrome C</fullName>
    </submittedName>
</protein>
<dbReference type="Pfam" id="PF00034">
    <property type="entry name" value="Cytochrom_C"/>
    <property type="match status" value="1"/>
</dbReference>
<feature type="chain" id="PRO_5019337358" evidence="5">
    <location>
        <begin position="25"/>
        <end position="149"/>
    </location>
</feature>
<dbReference type="Gene3D" id="1.10.760.10">
    <property type="entry name" value="Cytochrome c-like domain"/>
    <property type="match status" value="1"/>
</dbReference>
<dbReference type="AlphaFoldDB" id="A0A423PI50"/>
<accession>A0A423PI50</accession>
<dbReference type="GO" id="GO:0046872">
    <property type="term" value="F:metal ion binding"/>
    <property type="evidence" value="ECO:0007669"/>
    <property type="project" value="UniProtKB-KW"/>
</dbReference>
<keyword evidence="2 4" id="KW-0479">Metal-binding</keyword>
<keyword evidence="3 4" id="KW-0408">Iron</keyword>
<sequence>MVRDRLISAILGLGLALAATTAQAGAEGDYVLRCSGCHRMGGAGSARGGVPDLRGSVSSFAQSEAGRRYLMHVPGVTTSGLDDADIAAVMNYVMDRWGAESHSDDVAAFTAAEVAALRAEPVDNVVRFRRTVVKDLRARDLPVAAYPWP</sequence>
<dbReference type="InterPro" id="IPR036909">
    <property type="entry name" value="Cyt_c-like_dom_sf"/>
</dbReference>
<keyword evidence="1 4" id="KW-0349">Heme</keyword>
<reference evidence="7 8" key="1">
    <citation type="submission" date="2013-10" db="EMBL/GenBank/DDBJ databases">
        <title>Salinisphaera orenii MK-B5 Genome Sequencing.</title>
        <authorList>
            <person name="Lai Q."/>
            <person name="Li C."/>
            <person name="Shao Z."/>
        </authorList>
    </citation>
    <scope>NUCLEOTIDE SEQUENCE [LARGE SCALE GENOMIC DNA]</scope>
    <source>
        <strain evidence="7 8">MK-B5</strain>
    </source>
</reference>
<comment type="caution">
    <text evidence="7">The sequence shown here is derived from an EMBL/GenBank/DDBJ whole genome shotgun (WGS) entry which is preliminary data.</text>
</comment>
<gene>
    <name evidence="7" type="ORF">SAOR_12235</name>
</gene>
<feature type="signal peptide" evidence="5">
    <location>
        <begin position="1"/>
        <end position="24"/>
    </location>
</feature>
<dbReference type="GO" id="GO:0009055">
    <property type="term" value="F:electron transfer activity"/>
    <property type="evidence" value="ECO:0007669"/>
    <property type="project" value="InterPro"/>
</dbReference>
<evidence type="ECO:0000256" key="2">
    <source>
        <dbReference type="ARBA" id="ARBA00022723"/>
    </source>
</evidence>
<evidence type="ECO:0000256" key="4">
    <source>
        <dbReference type="PROSITE-ProRule" id="PRU00433"/>
    </source>
</evidence>
<name>A0A423PI50_9GAMM</name>
<evidence type="ECO:0000256" key="1">
    <source>
        <dbReference type="ARBA" id="ARBA00022617"/>
    </source>
</evidence>
<dbReference type="Proteomes" id="UP000283993">
    <property type="component" value="Unassembled WGS sequence"/>
</dbReference>
<dbReference type="InterPro" id="IPR009056">
    <property type="entry name" value="Cyt_c-like_dom"/>
</dbReference>
<dbReference type="PROSITE" id="PS51007">
    <property type="entry name" value="CYTC"/>
    <property type="match status" value="1"/>
</dbReference>
<evidence type="ECO:0000259" key="6">
    <source>
        <dbReference type="PROSITE" id="PS51007"/>
    </source>
</evidence>
<dbReference type="SUPFAM" id="SSF46626">
    <property type="entry name" value="Cytochrome c"/>
    <property type="match status" value="1"/>
</dbReference>
<evidence type="ECO:0000313" key="7">
    <source>
        <dbReference type="EMBL" id="ROO25319.1"/>
    </source>
</evidence>
<keyword evidence="5" id="KW-0732">Signal</keyword>
<organism evidence="7 8">
    <name type="scientific">Salinisphaera orenii MK-B5</name>
    <dbReference type="NCBI Taxonomy" id="856730"/>
    <lineage>
        <taxon>Bacteria</taxon>
        <taxon>Pseudomonadati</taxon>
        <taxon>Pseudomonadota</taxon>
        <taxon>Gammaproteobacteria</taxon>
        <taxon>Salinisphaerales</taxon>
        <taxon>Salinisphaeraceae</taxon>
        <taxon>Salinisphaera</taxon>
    </lineage>
</organism>